<dbReference type="CDD" id="cd00207">
    <property type="entry name" value="fer2"/>
    <property type="match status" value="1"/>
</dbReference>
<dbReference type="SUPFAM" id="SSF52343">
    <property type="entry name" value="Ferredoxin reductase-like, C-terminal NADP-linked domain"/>
    <property type="match status" value="1"/>
</dbReference>
<dbReference type="Gene3D" id="3.10.20.30">
    <property type="match status" value="1"/>
</dbReference>
<evidence type="ECO:0000256" key="3">
    <source>
        <dbReference type="ARBA" id="ARBA00022714"/>
    </source>
</evidence>
<accession>A0A3D9LD65</accession>
<evidence type="ECO:0000313" key="10">
    <source>
        <dbReference type="EMBL" id="REE04175.1"/>
    </source>
</evidence>
<dbReference type="PROSITE" id="PS51085">
    <property type="entry name" value="2FE2S_FER_2"/>
    <property type="match status" value="1"/>
</dbReference>
<evidence type="ECO:0000256" key="5">
    <source>
        <dbReference type="ARBA" id="ARBA00023002"/>
    </source>
</evidence>
<dbReference type="Pfam" id="PF22290">
    <property type="entry name" value="DmmA-like_N"/>
    <property type="match status" value="1"/>
</dbReference>
<dbReference type="RefSeq" id="WP_115932154.1">
    <property type="nucleotide sequence ID" value="NZ_QREH01000001.1"/>
</dbReference>
<dbReference type="GO" id="GO:0016491">
    <property type="term" value="F:oxidoreductase activity"/>
    <property type="evidence" value="ECO:0007669"/>
    <property type="project" value="UniProtKB-KW"/>
</dbReference>
<organism evidence="10 11">
    <name type="scientific">Citricoccus muralis</name>
    <dbReference type="NCBI Taxonomy" id="169134"/>
    <lineage>
        <taxon>Bacteria</taxon>
        <taxon>Bacillati</taxon>
        <taxon>Actinomycetota</taxon>
        <taxon>Actinomycetes</taxon>
        <taxon>Micrococcales</taxon>
        <taxon>Micrococcaceae</taxon>
        <taxon>Citricoccus</taxon>
    </lineage>
</organism>
<keyword evidence="11" id="KW-1185">Reference proteome</keyword>
<evidence type="ECO:0000259" key="9">
    <source>
        <dbReference type="PROSITE" id="PS51384"/>
    </source>
</evidence>
<dbReference type="PANTHER" id="PTHR47354:SF1">
    <property type="entry name" value="CARNITINE MONOOXYGENASE REDUCTASE SUBUNIT"/>
    <property type="match status" value="1"/>
</dbReference>
<dbReference type="Proteomes" id="UP000256727">
    <property type="component" value="Unassembled WGS sequence"/>
</dbReference>
<keyword evidence="2" id="KW-0285">Flavoprotein</keyword>
<dbReference type="Gene3D" id="3.40.50.80">
    <property type="entry name" value="Nucleotide-binding domain of ferredoxin-NADP reductase (FNR) module"/>
    <property type="match status" value="1"/>
</dbReference>
<dbReference type="SUPFAM" id="SSF54292">
    <property type="entry name" value="2Fe-2S ferredoxin-like"/>
    <property type="match status" value="1"/>
</dbReference>
<keyword evidence="5" id="KW-0560">Oxidoreductase</keyword>
<protein>
    <submittedName>
        <fullName evidence="10">Ferredoxin-NADP reductase</fullName>
    </submittedName>
</protein>
<dbReference type="PRINTS" id="PR00409">
    <property type="entry name" value="PHDIOXRDTASE"/>
</dbReference>
<dbReference type="InterPro" id="IPR054582">
    <property type="entry name" value="DmmA-like_N"/>
</dbReference>
<dbReference type="EMBL" id="QREH01000001">
    <property type="protein sequence ID" value="REE04175.1"/>
    <property type="molecule type" value="Genomic_DNA"/>
</dbReference>
<dbReference type="InterPro" id="IPR017938">
    <property type="entry name" value="Riboflavin_synthase-like_b-brl"/>
</dbReference>
<gene>
    <name evidence="10" type="ORF">C8E99_2002</name>
</gene>
<evidence type="ECO:0000313" key="11">
    <source>
        <dbReference type="Proteomes" id="UP000256727"/>
    </source>
</evidence>
<dbReference type="PROSITE" id="PS51384">
    <property type="entry name" value="FAD_FR"/>
    <property type="match status" value="1"/>
</dbReference>
<feature type="domain" description="2Fe-2S ferredoxin-type" evidence="8">
    <location>
        <begin position="245"/>
        <end position="330"/>
    </location>
</feature>
<comment type="cofactor">
    <cofactor evidence="1">
        <name>FAD</name>
        <dbReference type="ChEBI" id="CHEBI:57692"/>
    </cofactor>
</comment>
<name>A0A3D9LD65_9MICC</name>
<dbReference type="Pfam" id="PF00111">
    <property type="entry name" value="Fer2"/>
    <property type="match status" value="1"/>
</dbReference>
<comment type="caution">
    <text evidence="10">The sequence shown here is derived from an EMBL/GenBank/DDBJ whole genome shotgun (WGS) entry which is preliminary data.</text>
</comment>
<dbReference type="AlphaFoldDB" id="A0A3D9LD65"/>
<keyword evidence="7" id="KW-0411">Iron-sulfur</keyword>
<dbReference type="OrthoDB" id="502624at2"/>
<evidence type="ECO:0000256" key="1">
    <source>
        <dbReference type="ARBA" id="ARBA00001974"/>
    </source>
</evidence>
<dbReference type="InterPro" id="IPR012675">
    <property type="entry name" value="Beta-grasp_dom_sf"/>
</dbReference>
<dbReference type="SUPFAM" id="SSF63380">
    <property type="entry name" value="Riboflavin synthase domain-like"/>
    <property type="match status" value="1"/>
</dbReference>
<reference evidence="10 11" key="1">
    <citation type="submission" date="2018-07" db="EMBL/GenBank/DDBJ databases">
        <title>Sequencing the genomes of 1000 actinobacteria strains.</title>
        <authorList>
            <person name="Klenk H.-P."/>
        </authorList>
    </citation>
    <scope>NUCLEOTIDE SEQUENCE [LARGE SCALE GENOMIC DNA]</scope>
    <source>
        <strain evidence="10 11">DSM 14442</strain>
    </source>
</reference>
<proteinExistence type="predicted"/>
<evidence type="ECO:0000256" key="6">
    <source>
        <dbReference type="ARBA" id="ARBA00023004"/>
    </source>
</evidence>
<evidence type="ECO:0000256" key="7">
    <source>
        <dbReference type="ARBA" id="ARBA00023014"/>
    </source>
</evidence>
<dbReference type="InterPro" id="IPR001041">
    <property type="entry name" value="2Fe-2S_ferredoxin-type"/>
</dbReference>
<dbReference type="InterPro" id="IPR050415">
    <property type="entry name" value="MRET"/>
</dbReference>
<dbReference type="InterPro" id="IPR039261">
    <property type="entry name" value="FNR_nucleotide-bd"/>
</dbReference>
<evidence type="ECO:0000259" key="8">
    <source>
        <dbReference type="PROSITE" id="PS51085"/>
    </source>
</evidence>
<feature type="domain" description="FAD-binding FR-type" evidence="9">
    <location>
        <begin position="16"/>
        <end position="120"/>
    </location>
</feature>
<dbReference type="Gene3D" id="2.40.30.10">
    <property type="entry name" value="Translation factors"/>
    <property type="match status" value="1"/>
</dbReference>
<dbReference type="InterPro" id="IPR036010">
    <property type="entry name" value="2Fe-2S_ferredoxin-like_sf"/>
</dbReference>
<keyword evidence="4" id="KW-0479">Metal-binding</keyword>
<dbReference type="PANTHER" id="PTHR47354">
    <property type="entry name" value="NADH OXIDOREDUCTASE HCR"/>
    <property type="match status" value="1"/>
</dbReference>
<dbReference type="GO" id="GO:0046872">
    <property type="term" value="F:metal ion binding"/>
    <property type="evidence" value="ECO:0007669"/>
    <property type="project" value="UniProtKB-KW"/>
</dbReference>
<keyword evidence="6" id="KW-0408">Iron</keyword>
<keyword evidence="3" id="KW-0001">2Fe-2S</keyword>
<evidence type="ECO:0000256" key="2">
    <source>
        <dbReference type="ARBA" id="ARBA00022630"/>
    </source>
</evidence>
<dbReference type="InterPro" id="IPR017927">
    <property type="entry name" value="FAD-bd_FR_type"/>
</dbReference>
<dbReference type="CDD" id="cd06185">
    <property type="entry name" value="PDR_like"/>
    <property type="match status" value="1"/>
</dbReference>
<dbReference type="GO" id="GO:0051537">
    <property type="term" value="F:2 iron, 2 sulfur cluster binding"/>
    <property type="evidence" value="ECO:0007669"/>
    <property type="project" value="UniProtKB-KW"/>
</dbReference>
<evidence type="ECO:0000256" key="4">
    <source>
        <dbReference type="ARBA" id="ARBA00022723"/>
    </source>
</evidence>
<sequence>MTSEVLTAYRRPLPLRRGLELVVREVRTESLGVCSVVLERESRGPLPEYVPGSHVLVECAAPTGTTVNAYSLTGSGNSPVDYAISVQFRAGGTGGSAFIHGLVPGDRVQVSLPRNGFAPTATATHHVLVAGGIGITPVLSHAEAAVRWGRPFTVLFGYRDGSAPHLERMRRLCGERLVECVGREALARQLTESLRRQPMGTHLYVCGSGSLTDATLQTARDFGWPEGRLHHEVFDTVALDPGEPFTVRLARSGGELPVPSGVSLLEALEVEGIGVPNLCRQGVCGECRLSVTAGTPVHRDSFLSPAEKSSNTCLMPCVSRSEGPILEVDL</sequence>